<sequence length="412" mass="43613">MTAPDPADLPADSTPATLAPEAPAEVQASTRHPAHPALGRPAPHRSGLLAAGIVGYLIVGAAVLLVVVYFLSFLGPGLTVVGAVLALVPLAIVLLGIRWIDRWEPEPFGILLFAFLWGAGVSIVLALTVDVGVQLALSARGGPTDTSQLLQSVVQAPIVEESAKGLGVLLIFLVARRYFDGPVDGVVYAATVAAGFAFSENIQYFGEQISSEGGFDGSVAQIFFIRGLLSPFAHVMFTAMTGLFIGMAARRGGRLAGVGLFFVGLVPAILLHAFWNGSLAFVSDFLGYYLLVQMPLFAIGLVAVVLLRRREVRLTQLRLGEYAAAGWFNAGELQSLATPVGRRRSMSWAKSNGVGRLMRSYIRDATRLAFTRNRIVTQRDHVAAQAEEAALLARVSAERGALAAAVSRVPAG</sequence>
<keyword evidence="4" id="KW-1185">Reference proteome</keyword>
<reference evidence="4" key="1">
    <citation type="journal article" date="2019" name="Int. J. Syst. Evol. Microbiol.">
        <title>The Global Catalogue of Microorganisms (GCM) 10K type strain sequencing project: providing services to taxonomists for standard genome sequencing and annotation.</title>
        <authorList>
            <consortium name="The Broad Institute Genomics Platform"/>
            <consortium name="The Broad Institute Genome Sequencing Center for Infectious Disease"/>
            <person name="Wu L."/>
            <person name="Ma J."/>
        </authorList>
    </citation>
    <scope>NUCLEOTIDE SEQUENCE [LARGE SCALE GENOMIC DNA]</scope>
    <source>
        <strain evidence="4">CGMCC 4.6997</strain>
    </source>
</reference>
<evidence type="ECO:0000313" key="4">
    <source>
        <dbReference type="Proteomes" id="UP001596039"/>
    </source>
</evidence>
<dbReference type="Pfam" id="PF13367">
    <property type="entry name" value="PrsW-protease"/>
    <property type="match status" value="1"/>
</dbReference>
<dbReference type="InterPro" id="IPR026898">
    <property type="entry name" value="PrsW"/>
</dbReference>
<dbReference type="PANTHER" id="PTHR36844">
    <property type="entry name" value="PROTEASE PRSW"/>
    <property type="match status" value="1"/>
</dbReference>
<gene>
    <name evidence="3" type="ORF">ACFPJ4_03470</name>
</gene>
<comment type="caution">
    <text evidence="3">The sequence shown here is derived from an EMBL/GenBank/DDBJ whole genome shotgun (WGS) entry which is preliminary data.</text>
</comment>
<dbReference type="GO" id="GO:0008237">
    <property type="term" value="F:metallopeptidase activity"/>
    <property type="evidence" value="ECO:0007669"/>
    <property type="project" value="UniProtKB-KW"/>
</dbReference>
<feature type="transmembrane region" description="Helical" evidence="2">
    <location>
        <begin position="287"/>
        <end position="307"/>
    </location>
</feature>
<feature type="region of interest" description="Disordered" evidence="1">
    <location>
        <begin position="1"/>
        <end position="38"/>
    </location>
</feature>
<feature type="transmembrane region" description="Helical" evidence="2">
    <location>
        <begin position="223"/>
        <end position="248"/>
    </location>
</feature>
<organism evidence="3 4">
    <name type="scientific">Lysinimonas soli</name>
    <dbReference type="NCBI Taxonomy" id="1074233"/>
    <lineage>
        <taxon>Bacteria</taxon>
        <taxon>Bacillati</taxon>
        <taxon>Actinomycetota</taxon>
        <taxon>Actinomycetes</taxon>
        <taxon>Micrococcales</taxon>
        <taxon>Microbacteriaceae</taxon>
        <taxon>Lysinimonas</taxon>
    </lineage>
</organism>
<accession>A0ABW0NMQ0</accession>
<keyword evidence="2" id="KW-1133">Transmembrane helix</keyword>
<keyword evidence="2" id="KW-0472">Membrane</keyword>
<dbReference type="EMBL" id="JBHSMG010000001">
    <property type="protein sequence ID" value="MFC5501297.1"/>
    <property type="molecule type" value="Genomic_DNA"/>
</dbReference>
<keyword evidence="3" id="KW-0482">Metalloprotease</keyword>
<evidence type="ECO:0000256" key="2">
    <source>
        <dbReference type="SAM" id="Phobius"/>
    </source>
</evidence>
<feature type="transmembrane region" description="Helical" evidence="2">
    <location>
        <begin position="109"/>
        <end position="129"/>
    </location>
</feature>
<name>A0ABW0NMQ0_9MICO</name>
<protein>
    <submittedName>
        <fullName evidence="3">PrsW family intramembrane metalloprotease</fullName>
    </submittedName>
</protein>
<keyword evidence="2" id="KW-0812">Transmembrane</keyword>
<feature type="transmembrane region" description="Helical" evidence="2">
    <location>
        <begin position="77"/>
        <end position="97"/>
    </location>
</feature>
<feature type="transmembrane region" description="Helical" evidence="2">
    <location>
        <begin position="255"/>
        <end position="275"/>
    </location>
</feature>
<dbReference type="PANTHER" id="PTHR36844:SF1">
    <property type="entry name" value="PROTEASE PRSW"/>
    <property type="match status" value="1"/>
</dbReference>
<dbReference type="Proteomes" id="UP001596039">
    <property type="component" value="Unassembled WGS sequence"/>
</dbReference>
<proteinExistence type="predicted"/>
<feature type="compositionally biased region" description="Low complexity" evidence="1">
    <location>
        <begin position="14"/>
        <end position="25"/>
    </location>
</feature>
<evidence type="ECO:0000256" key="1">
    <source>
        <dbReference type="SAM" id="MobiDB-lite"/>
    </source>
</evidence>
<keyword evidence="3" id="KW-0645">Protease</keyword>
<keyword evidence="3" id="KW-0378">Hydrolase</keyword>
<feature type="transmembrane region" description="Helical" evidence="2">
    <location>
        <begin position="48"/>
        <end position="71"/>
    </location>
</feature>
<evidence type="ECO:0000313" key="3">
    <source>
        <dbReference type="EMBL" id="MFC5501297.1"/>
    </source>
</evidence>
<dbReference type="RefSeq" id="WP_386738895.1">
    <property type="nucleotide sequence ID" value="NZ_JBHSMG010000001.1"/>
</dbReference>